<keyword evidence="4" id="KW-1185">Reference proteome</keyword>
<comment type="similarity">
    <text evidence="1">Belongs to the globin family.</text>
</comment>
<dbReference type="GO" id="GO:0020037">
    <property type="term" value="F:heme binding"/>
    <property type="evidence" value="ECO:0007669"/>
    <property type="project" value="InterPro"/>
</dbReference>
<dbReference type="GO" id="GO:0019825">
    <property type="term" value="F:oxygen binding"/>
    <property type="evidence" value="ECO:0007669"/>
    <property type="project" value="InterPro"/>
</dbReference>
<dbReference type="PROSITE" id="PS01033">
    <property type="entry name" value="GLOBIN"/>
    <property type="match status" value="1"/>
</dbReference>
<dbReference type="PANTHER" id="PTHR43396:SF6">
    <property type="entry name" value="ABL201WP"/>
    <property type="match status" value="1"/>
</dbReference>
<dbReference type="InterPro" id="IPR012292">
    <property type="entry name" value="Globin/Proto"/>
</dbReference>
<dbReference type="GO" id="GO:0005344">
    <property type="term" value="F:oxygen carrier activity"/>
    <property type="evidence" value="ECO:0007669"/>
    <property type="project" value="UniProtKB-KW"/>
</dbReference>
<dbReference type="OrthoDB" id="9801223at2"/>
<protein>
    <submittedName>
        <fullName evidence="3">Hemin receptor</fullName>
    </submittedName>
</protein>
<evidence type="ECO:0000256" key="1">
    <source>
        <dbReference type="RuleBase" id="RU000356"/>
    </source>
</evidence>
<dbReference type="RefSeq" id="WP_119050539.1">
    <property type="nucleotide sequence ID" value="NZ_CP032157.1"/>
</dbReference>
<keyword evidence="1" id="KW-0813">Transport</keyword>
<organism evidence="3 4">
    <name type="scientific">Paraflavitalea soli</name>
    <dbReference type="NCBI Taxonomy" id="2315862"/>
    <lineage>
        <taxon>Bacteria</taxon>
        <taxon>Pseudomonadati</taxon>
        <taxon>Bacteroidota</taxon>
        <taxon>Chitinophagia</taxon>
        <taxon>Chitinophagales</taxon>
        <taxon>Chitinophagaceae</taxon>
        <taxon>Paraflavitalea</taxon>
    </lineage>
</organism>
<dbReference type="PANTHER" id="PTHR43396">
    <property type="entry name" value="FLAVOHEMOPROTEIN"/>
    <property type="match status" value="1"/>
</dbReference>
<dbReference type="Gene3D" id="1.10.490.10">
    <property type="entry name" value="Globins"/>
    <property type="match status" value="1"/>
</dbReference>
<keyword evidence="1" id="KW-0349">Heme</keyword>
<keyword evidence="1" id="KW-0408">Iron</keyword>
<keyword evidence="3" id="KW-0675">Receptor</keyword>
<feature type="domain" description="Globin" evidence="2">
    <location>
        <begin position="1"/>
        <end position="136"/>
    </location>
</feature>
<sequence>MNTSNFELVRKSWISISKIDYEVVCGTFYIRLFQIAPELKGMFKNTSMTEQSIKLGCMLSYIISKYESMDDVLLEVKALGERHQKYGVKDEHYKAVGEALLWTLKEGLGEYWNFELANAWKEFYETLAAKMKSVSLINSH</sequence>
<evidence type="ECO:0000259" key="2">
    <source>
        <dbReference type="PROSITE" id="PS01033"/>
    </source>
</evidence>
<evidence type="ECO:0000313" key="4">
    <source>
        <dbReference type="Proteomes" id="UP000263900"/>
    </source>
</evidence>
<dbReference type="Pfam" id="PF00042">
    <property type="entry name" value="Globin"/>
    <property type="match status" value="1"/>
</dbReference>
<gene>
    <name evidence="3" type="ORF">D3H65_11975</name>
</gene>
<dbReference type="Proteomes" id="UP000263900">
    <property type="component" value="Chromosome"/>
</dbReference>
<dbReference type="GO" id="GO:0071949">
    <property type="term" value="F:FAD binding"/>
    <property type="evidence" value="ECO:0007669"/>
    <property type="project" value="TreeGrafter"/>
</dbReference>
<accession>A0A3B7MJM6</accession>
<dbReference type="GO" id="GO:0008941">
    <property type="term" value="F:nitric oxide dioxygenase NAD(P)H activity"/>
    <property type="evidence" value="ECO:0007669"/>
    <property type="project" value="TreeGrafter"/>
</dbReference>
<dbReference type="GO" id="GO:0046210">
    <property type="term" value="P:nitric oxide catabolic process"/>
    <property type="evidence" value="ECO:0007669"/>
    <property type="project" value="TreeGrafter"/>
</dbReference>
<dbReference type="KEGG" id="pseg:D3H65_11975"/>
<keyword evidence="1" id="KW-0479">Metal-binding</keyword>
<dbReference type="AlphaFoldDB" id="A0A3B7MJM6"/>
<dbReference type="GO" id="GO:0071500">
    <property type="term" value="P:cellular response to nitrosative stress"/>
    <property type="evidence" value="ECO:0007669"/>
    <property type="project" value="TreeGrafter"/>
</dbReference>
<dbReference type="SUPFAM" id="SSF46458">
    <property type="entry name" value="Globin-like"/>
    <property type="match status" value="1"/>
</dbReference>
<dbReference type="InterPro" id="IPR009050">
    <property type="entry name" value="Globin-like_sf"/>
</dbReference>
<dbReference type="InterPro" id="IPR000971">
    <property type="entry name" value="Globin"/>
</dbReference>
<keyword evidence="1" id="KW-0561">Oxygen transport</keyword>
<proteinExistence type="inferred from homology"/>
<evidence type="ECO:0000313" key="3">
    <source>
        <dbReference type="EMBL" id="AXY74654.1"/>
    </source>
</evidence>
<name>A0A3B7MJM6_9BACT</name>
<dbReference type="EMBL" id="CP032157">
    <property type="protein sequence ID" value="AXY74654.1"/>
    <property type="molecule type" value="Genomic_DNA"/>
</dbReference>
<reference evidence="3 4" key="1">
    <citation type="submission" date="2018-09" db="EMBL/GenBank/DDBJ databases">
        <title>Genome sequencing of strain 6GH32-13.</title>
        <authorList>
            <person name="Weon H.-Y."/>
            <person name="Heo J."/>
            <person name="Kwon S.-W."/>
        </authorList>
    </citation>
    <scope>NUCLEOTIDE SEQUENCE [LARGE SCALE GENOMIC DNA]</scope>
    <source>
        <strain evidence="3 4">5GH32-13</strain>
    </source>
</reference>